<keyword evidence="7" id="KW-1185">Reference proteome</keyword>
<protein>
    <recommendedName>
        <fullName evidence="4">Cysteine proteinase inhibitor</fullName>
    </recommendedName>
</protein>
<name>A0AAV5E314_ELECO</name>
<feature type="chain" id="PRO_5043096310" description="Cysteine proteinase inhibitor" evidence="4">
    <location>
        <begin position="23"/>
        <end position="138"/>
    </location>
</feature>
<comment type="similarity">
    <text evidence="1 4">Belongs to the cystatin family. Phytocystatin subfamily.</text>
</comment>
<keyword evidence="2 4" id="KW-0646">Protease inhibitor</keyword>
<feature type="domain" description="Cystatin" evidence="5">
    <location>
        <begin position="41"/>
        <end position="132"/>
    </location>
</feature>
<evidence type="ECO:0000256" key="3">
    <source>
        <dbReference type="ARBA" id="ARBA00022704"/>
    </source>
</evidence>
<dbReference type="InterPro" id="IPR000010">
    <property type="entry name" value="Cystatin_dom"/>
</dbReference>
<evidence type="ECO:0000256" key="4">
    <source>
        <dbReference type="RuleBase" id="RU362130"/>
    </source>
</evidence>
<dbReference type="PANTHER" id="PTHR11413:SF110">
    <property type="entry name" value="CYSTEINE PROTEINASE INHIBITOR 6"/>
    <property type="match status" value="1"/>
</dbReference>
<dbReference type="CDD" id="cd00042">
    <property type="entry name" value="CY"/>
    <property type="match status" value="1"/>
</dbReference>
<comment type="caution">
    <text evidence="6">The sequence shown here is derived from an EMBL/GenBank/DDBJ whole genome shotgun (WGS) entry which is preliminary data.</text>
</comment>
<proteinExistence type="inferred from homology"/>
<dbReference type="SMART" id="SM00043">
    <property type="entry name" value="CY"/>
    <property type="match status" value="1"/>
</dbReference>
<dbReference type="GO" id="GO:0004869">
    <property type="term" value="F:cysteine-type endopeptidase inhibitor activity"/>
    <property type="evidence" value="ECO:0007669"/>
    <property type="project" value="UniProtKB-KW"/>
</dbReference>
<dbReference type="InterPro" id="IPR018073">
    <property type="entry name" value="Prot_inh_cystat_CS"/>
</dbReference>
<dbReference type="EMBL" id="BQKI01000073">
    <property type="protein sequence ID" value="GJN17424.1"/>
    <property type="molecule type" value="Genomic_DNA"/>
</dbReference>
<dbReference type="PANTHER" id="PTHR11413">
    <property type="entry name" value="CYSTATIN FAMILY MEMBER"/>
    <property type="match status" value="1"/>
</dbReference>
<dbReference type="InterPro" id="IPR046350">
    <property type="entry name" value="Cystatin_sf"/>
</dbReference>
<evidence type="ECO:0000313" key="6">
    <source>
        <dbReference type="EMBL" id="GJN17424.1"/>
    </source>
</evidence>
<reference evidence="6" key="1">
    <citation type="journal article" date="2018" name="DNA Res.">
        <title>Multiple hybrid de novo genome assembly of finger millet, an orphan allotetraploid crop.</title>
        <authorList>
            <person name="Hatakeyama M."/>
            <person name="Aluri S."/>
            <person name="Balachadran M.T."/>
            <person name="Sivarajan S.R."/>
            <person name="Patrignani A."/>
            <person name="Gruter S."/>
            <person name="Poveda L."/>
            <person name="Shimizu-Inatsugi R."/>
            <person name="Baeten J."/>
            <person name="Francoijs K.J."/>
            <person name="Nataraja K.N."/>
            <person name="Reddy Y.A.N."/>
            <person name="Phadnis S."/>
            <person name="Ravikumar R.L."/>
            <person name="Schlapbach R."/>
            <person name="Sreeman S.M."/>
            <person name="Shimizu K.K."/>
        </authorList>
    </citation>
    <scope>NUCLEOTIDE SEQUENCE</scope>
</reference>
<sequence length="138" mass="15251">MRKYRVIGLVALLVLLALVVLSTRSAERDLEEKAGMADGGPVVGGIKDSPAGTDNDLHVIDLARFAVEEHNKKANGLLQFEKVVKVKQQVVAGTMYYFTVEAKDGEVKKVYEAKVWEKPWESFKELQEFKPAEDGASA</sequence>
<keyword evidence="4" id="KW-0732">Signal</keyword>
<feature type="signal peptide" evidence="4">
    <location>
        <begin position="1"/>
        <end position="22"/>
    </location>
</feature>
<keyword evidence="3 4" id="KW-0789">Thiol protease inhibitor</keyword>
<evidence type="ECO:0000313" key="7">
    <source>
        <dbReference type="Proteomes" id="UP001054889"/>
    </source>
</evidence>
<dbReference type="PROSITE" id="PS00287">
    <property type="entry name" value="CYSTATIN"/>
    <property type="match status" value="1"/>
</dbReference>
<dbReference type="SUPFAM" id="SSF54403">
    <property type="entry name" value="Cystatin/monellin"/>
    <property type="match status" value="1"/>
</dbReference>
<accession>A0AAV5E314</accession>
<gene>
    <name evidence="6" type="primary">gb04487</name>
    <name evidence="6" type="ORF">PR202_gb04487</name>
</gene>
<organism evidence="6 7">
    <name type="scientific">Eleusine coracana subsp. coracana</name>
    <dbReference type="NCBI Taxonomy" id="191504"/>
    <lineage>
        <taxon>Eukaryota</taxon>
        <taxon>Viridiplantae</taxon>
        <taxon>Streptophyta</taxon>
        <taxon>Embryophyta</taxon>
        <taxon>Tracheophyta</taxon>
        <taxon>Spermatophyta</taxon>
        <taxon>Magnoliopsida</taxon>
        <taxon>Liliopsida</taxon>
        <taxon>Poales</taxon>
        <taxon>Poaceae</taxon>
        <taxon>PACMAD clade</taxon>
        <taxon>Chloridoideae</taxon>
        <taxon>Cynodonteae</taxon>
        <taxon>Eleusininae</taxon>
        <taxon>Eleusine</taxon>
    </lineage>
</organism>
<evidence type="ECO:0000259" key="5">
    <source>
        <dbReference type="SMART" id="SM00043"/>
    </source>
</evidence>
<reference evidence="6" key="2">
    <citation type="submission" date="2021-12" db="EMBL/GenBank/DDBJ databases">
        <title>Resequencing data analysis of finger millet.</title>
        <authorList>
            <person name="Hatakeyama M."/>
            <person name="Aluri S."/>
            <person name="Balachadran M.T."/>
            <person name="Sivarajan S.R."/>
            <person name="Poveda L."/>
            <person name="Shimizu-Inatsugi R."/>
            <person name="Schlapbach R."/>
            <person name="Sreeman S.M."/>
            <person name="Shimizu K.K."/>
        </authorList>
    </citation>
    <scope>NUCLEOTIDE SEQUENCE</scope>
</reference>
<dbReference type="InterPro" id="IPR027214">
    <property type="entry name" value="Cystatin"/>
</dbReference>
<evidence type="ECO:0000256" key="1">
    <source>
        <dbReference type="ARBA" id="ARBA00007233"/>
    </source>
</evidence>
<dbReference type="Proteomes" id="UP001054889">
    <property type="component" value="Unassembled WGS sequence"/>
</dbReference>
<dbReference type="Gene3D" id="3.10.450.10">
    <property type="match status" value="1"/>
</dbReference>
<dbReference type="AlphaFoldDB" id="A0AAV5E314"/>
<evidence type="ECO:0000256" key="2">
    <source>
        <dbReference type="ARBA" id="ARBA00022690"/>
    </source>
</evidence>
<dbReference type="Pfam" id="PF16845">
    <property type="entry name" value="SQAPI"/>
    <property type="match status" value="1"/>
</dbReference>